<sequence>MNCRYTYCTAFNSYVSSFSHFHFFTLRVFVLLSSLCASTIAPSSSSLFIVAPSPIVPSLHCHHHESFASTTSSLCISPLHAANTSTHGHPHASNTSLQRHTSFSPHLTTTSDHLLSSHQTSHCHPRRTAPATPL</sequence>
<evidence type="ECO:0000256" key="1">
    <source>
        <dbReference type="SAM" id="MobiDB-lite"/>
    </source>
</evidence>
<organism evidence="2 3">
    <name type="scientific">Phaseolus vulgaris</name>
    <name type="common">Kidney bean</name>
    <name type="synonym">French bean</name>
    <dbReference type="NCBI Taxonomy" id="3885"/>
    <lineage>
        <taxon>Eukaryota</taxon>
        <taxon>Viridiplantae</taxon>
        <taxon>Streptophyta</taxon>
        <taxon>Embryophyta</taxon>
        <taxon>Tracheophyta</taxon>
        <taxon>Spermatophyta</taxon>
        <taxon>Magnoliopsida</taxon>
        <taxon>eudicotyledons</taxon>
        <taxon>Gunneridae</taxon>
        <taxon>Pentapetalae</taxon>
        <taxon>rosids</taxon>
        <taxon>fabids</taxon>
        <taxon>Fabales</taxon>
        <taxon>Fabaceae</taxon>
        <taxon>Papilionoideae</taxon>
        <taxon>50 kb inversion clade</taxon>
        <taxon>NPAAA clade</taxon>
        <taxon>indigoferoid/millettioid clade</taxon>
        <taxon>Phaseoleae</taxon>
        <taxon>Phaseolus</taxon>
    </lineage>
</organism>
<dbReference type="AlphaFoldDB" id="V7CB27"/>
<evidence type="ECO:0000313" key="3">
    <source>
        <dbReference type="Proteomes" id="UP000000226"/>
    </source>
</evidence>
<dbReference type="Gramene" id="ESW27344">
    <property type="protein sequence ID" value="ESW27344"/>
    <property type="gene ID" value="PHAVU_003G193700g"/>
</dbReference>
<evidence type="ECO:0000313" key="2">
    <source>
        <dbReference type="EMBL" id="ESW27344.1"/>
    </source>
</evidence>
<name>V7CB27_PHAVU</name>
<protein>
    <submittedName>
        <fullName evidence="2">Uncharacterized protein</fullName>
    </submittedName>
</protein>
<reference evidence="3" key="2">
    <citation type="journal article" date="2014" name="Nat. Genet.">
        <title>A reference genome for common bean and genome-wide analysis of dual domestications.</title>
        <authorList>
            <person name="Schmutz J."/>
            <person name="McClean P.E."/>
            <person name="Mamidi S."/>
            <person name="Wu G.A."/>
            <person name="Cannon S.B."/>
            <person name="Grimwood J."/>
            <person name="Jenkins J."/>
            <person name="Shu S."/>
            <person name="Song Q."/>
            <person name="Chavarro C."/>
            <person name="Torres-Torres M."/>
            <person name="Geffroy V."/>
            <person name="Moghaddam S.M."/>
            <person name="Gao D."/>
            <person name="Abernathy B."/>
            <person name="Barry K."/>
            <person name="Blair M."/>
            <person name="Brick M.A."/>
            <person name="Chovatia M."/>
            <person name="Gepts P."/>
            <person name="Goodstein D.M."/>
            <person name="Gonzales M."/>
            <person name="Hellsten U."/>
            <person name="Hyten D.L."/>
            <person name="Jia G."/>
            <person name="Kelly J.D."/>
            <person name="Kudrna D."/>
            <person name="Lee R."/>
            <person name="Richard M.M."/>
            <person name="Miklas P.N."/>
            <person name="Osorno J.M."/>
            <person name="Rodrigues J."/>
            <person name="Thareau V."/>
            <person name="Urrea C.A."/>
            <person name="Wang M."/>
            <person name="Yu Y."/>
            <person name="Zhang M."/>
            <person name="Wing R.A."/>
            <person name="Cregan P.B."/>
            <person name="Rokhsar D.S."/>
            <person name="Jackson S.A."/>
        </authorList>
    </citation>
    <scope>NUCLEOTIDE SEQUENCE [LARGE SCALE GENOMIC DNA]</scope>
    <source>
        <strain evidence="3">cv. G19833</strain>
    </source>
</reference>
<dbReference type="Proteomes" id="UP000000226">
    <property type="component" value="Chromosome 3"/>
</dbReference>
<reference evidence="2" key="1">
    <citation type="submission" date="2013-04" db="EMBL/GenBank/DDBJ databases">
        <authorList>
            <person name="Schmutz J."/>
            <person name="McClean P."/>
            <person name="Shu S."/>
            <person name="Cregan P."/>
            <person name="Rokhsar D."/>
            <person name="Jackson S."/>
        </authorList>
    </citation>
    <scope>NUCLEOTIDE SEQUENCE</scope>
</reference>
<dbReference type="Gramene" id="ESW27343">
    <property type="protein sequence ID" value="ESW27343"/>
    <property type="gene ID" value="PHAVU_003G193700g"/>
</dbReference>
<feature type="region of interest" description="Disordered" evidence="1">
    <location>
        <begin position="115"/>
        <end position="134"/>
    </location>
</feature>
<keyword evidence="3" id="KW-1185">Reference proteome</keyword>
<gene>
    <name evidence="2" type="ORF">PHAVU_003G193700g</name>
</gene>
<dbReference type="EMBL" id="CM002290">
    <property type="protein sequence ID" value="ESW27344.1"/>
    <property type="molecule type" value="Genomic_DNA"/>
</dbReference>
<dbReference type="EMBL" id="CM002290">
    <property type="protein sequence ID" value="ESW27343.1"/>
    <property type="molecule type" value="Genomic_DNA"/>
</dbReference>
<proteinExistence type="predicted"/>
<accession>V7CB27</accession>